<gene>
    <name evidence="2" type="ORF">EYE42_12205</name>
</gene>
<proteinExistence type="predicted"/>
<dbReference type="SUPFAM" id="SSF53756">
    <property type="entry name" value="UDP-Glycosyltransferase/glycogen phosphorylase"/>
    <property type="match status" value="1"/>
</dbReference>
<dbReference type="InterPro" id="IPR050194">
    <property type="entry name" value="Glycosyltransferase_grp1"/>
</dbReference>
<dbReference type="Pfam" id="PF13439">
    <property type="entry name" value="Glyco_transf_4"/>
    <property type="match status" value="1"/>
</dbReference>
<dbReference type="OrthoDB" id="9790710at2"/>
<name>A0A4Q9G0V3_9RHOB</name>
<dbReference type="EMBL" id="SISK01000009">
    <property type="protein sequence ID" value="TBN38649.1"/>
    <property type="molecule type" value="Genomic_DNA"/>
</dbReference>
<comment type="caution">
    <text evidence="2">The sequence shown here is derived from an EMBL/GenBank/DDBJ whole genome shotgun (WGS) entry which is preliminary data.</text>
</comment>
<dbReference type="CDD" id="cd03801">
    <property type="entry name" value="GT4_PimA-like"/>
    <property type="match status" value="1"/>
</dbReference>
<evidence type="ECO:0000259" key="1">
    <source>
        <dbReference type="Pfam" id="PF13439"/>
    </source>
</evidence>
<dbReference type="PANTHER" id="PTHR45947:SF15">
    <property type="entry name" value="TEICHURONIC ACID BIOSYNTHESIS GLYCOSYLTRANSFERASE TUAC-RELATED"/>
    <property type="match status" value="1"/>
</dbReference>
<dbReference type="GO" id="GO:0016757">
    <property type="term" value="F:glycosyltransferase activity"/>
    <property type="evidence" value="ECO:0007669"/>
    <property type="project" value="TreeGrafter"/>
</dbReference>
<protein>
    <submittedName>
        <fullName evidence="2">Colanic acid biosynthesis glycosyltransferase WcaL</fullName>
    </submittedName>
</protein>
<reference evidence="2 3" key="1">
    <citation type="submission" date="2019-02" db="EMBL/GenBank/DDBJ databases">
        <title>Paracoccus subflavus sp. nov., isolated from marine sediment of the Pacific Ocean.</title>
        <authorList>
            <person name="Zhang G."/>
        </authorList>
    </citation>
    <scope>NUCLEOTIDE SEQUENCE [LARGE SCALE GENOMIC DNA]</scope>
    <source>
        <strain evidence="2 3">GY0581</strain>
    </source>
</reference>
<organism evidence="2 3">
    <name type="scientific">Paracoccus subflavus</name>
    <dbReference type="NCBI Taxonomy" id="2528244"/>
    <lineage>
        <taxon>Bacteria</taxon>
        <taxon>Pseudomonadati</taxon>
        <taxon>Pseudomonadota</taxon>
        <taxon>Alphaproteobacteria</taxon>
        <taxon>Rhodobacterales</taxon>
        <taxon>Paracoccaceae</taxon>
        <taxon>Paracoccus</taxon>
    </lineage>
</organism>
<dbReference type="Proteomes" id="UP000293520">
    <property type="component" value="Unassembled WGS sequence"/>
</dbReference>
<dbReference type="AlphaFoldDB" id="A0A4Q9G0V3"/>
<feature type="domain" description="Glycosyltransferase subfamily 4-like N-terminal" evidence="1">
    <location>
        <begin position="109"/>
        <end position="215"/>
    </location>
</feature>
<dbReference type="InterPro" id="IPR028098">
    <property type="entry name" value="Glyco_trans_4-like_N"/>
</dbReference>
<sequence>MPAPRVAYLVGEYPAVSHTFVLREVAALRAEGLEILTCSIRRTGPEHHRGPAERAEAEATFNVLDAARSPRRLIGAQIAALRRPGLYLRTLGRAWAMRGPGLRAALYQLIYFVEATVLAQHLQRRGVAHLHNHFAQASCTVALLAARLAGIPFSFTLHGPADFTDPRLWRLDAKIADAAFVSCISHFCRSQAMLASPPDHWSRLHIVHCGVEPARYDAPPATGKNLLFVGRLTAAKGVPVLIEAMPRIRSAHPDAHLTLIGDGPDRALLERLVRRLDLSKAVTFAGYQSQDEVARTLARTAVFVLPSFAEGVPVVLMEAMAARRPVVATRIAGIPELVEDGVSGRVVVPGDGAALADAVCDILAEPARAATMGAAGRHKVEAEFDIAQQAVKLAVLFRQEGKMA</sequence>
<keyword evidence="3" id="KW-1185">Reference proteome</keyword>
<accession>A0A4Q9G0V3</accession>
<evidence type="ECO:0000313" key="3">
    <source>
        <dbReference type="Proteomes" id="UP000293520"/>
    </source>
</evidence>
<keyword evidence="2" id="KW-0808">Transferase</keyword>
<dbReference type="Pfam" id="PF13692">
    <property type="entry name" value="Glyco_trans_1_4"/>
    <property type="match status" value="1"/>
</dbReference>
<evidence type="ECO:0000313" key="2">
    <source>
        <dbReference type="EMBL" id="TBN38649.1"/>
    </source>
</evidence>
<dbReference type="PANTHER" id="PTHR45947">
    <property type="entry name" value="SULFOQUINOVOSYL TRANSFERASE SQD2"/>
    <property type="match status" value="1"/>
</dbReference>
<dbReference type="Gene3D" id="3.40.50.2000">
    <property type="entry name" value="Glycogen Phosphorylase B"/>
    <property type="match status" value="2"/>
</dbReference>
<dbReference type="RefSeq" id="WP_130991602.1">
    <property type="nucleotide sequence ID" value="NZ_SISK01000009.1"/>
</dbReference>